<comment type="similarity">
    <text evidence="3">Belongs to the krueppel C2H2-type zinc-finger protein family.</text>
</comment>
<comment type="subcellular location">
    <subcellularLocation>
        <location evidence="2">Nucleus</location>
    </subcellularLocation>
</comment>
<feature type="non-terminal residue" evidence="12">
    <location>
        <position position="1"/>
    </location>
</feature>
<sequence>MNMNFVIEVRVEYRKRSICVCSFHCRNLLLLGFSQIVRMRSYARKTMEGEGRKGAAIVRSATLFFPRSSRTLVPLPIFKSTKSTSSFWKLHFMHVTPSELESAQRKERYDTKQPIFMRNTAPLTDIVPESIKNEKQTTVASDEIEVSEDEGTVQKGKSSRGHCQRKKRFTCANLQTHEFTHTGEKLFSCRICGKSFARSDSLSSHKLIHTGEKPFACRICGKAFADGSALGKHTLVHTGEKPFACIICGKSFARSDSLSSHKLIHSGEKPFACRICGRSFAQSSRLSRHKLTHPAKNHSVALFVGKPSTNR</sequence>
<evidence type="ECO:0000256" key="6">
    <source>
        <dbReference type="ARBA" id="ARBA00022771"/>
    </source>
</evidence>
<keyword evidence="4" id="KW-0479">Metal-binding</keyword>
<dbReference type="PANTHER" id="PTHR23235">
    <property type="entry name" value="KRUEPPEL-LIKE TRANSCRIPTION FACTOR"/>
    <property type="match status" value="1"/>
</dbReference>
<dbReference type="SUPFAM" id="SSF57667">
    <property type="entry name" value="beta-beta-alpha zinc fingers"/>
    <property type="match status" value="2"/>
</dbReference>
<evidence type="ECO:0000256" key="4">
    <source>
        <dbReference type="ARBA" id="ARBA00022723"/>
    </source>
</evidence>
<evidence type="ECO:0000313" key="12">
    <source>
        <dbReference type="EMBL" id="CAD7232803.1"/>
    </source>
</evidence>
<gene>
    <name evidence="12" type="ORF">CTOB1V02_LOCUS10630</name>
</gene>
<dbReference type="OrthoDB" id="6077919at2759"/>
<evidence type="ECO:0000256" key="10">
    <source>
        <dbReference type="ARBA" id="ARBA00023163"/>
    </source>
</evidence>
<evidence type="ECO:0000256" key="2">
    <source>
        <dbReference type="ARBA" id="ARBA00004123"/>
    </source>
</evidence>
<evidence type="ECO:0000256" key="3">
    <source>
        <dbReference type="ARBA" id="ARBA00006991"/>
    </source>
</evidence>
<dbReference type="PROSITE" id="PS00028">
    <property type="entry name" value="ZINC_FINGER_C2H2_1"/>
    <property type="match status" value="4"/>
</dbReference>
<evidence type="ECO:0000256" key="9">
    <source>
        <dbReference type="ARBA" id="ARBA00023125"/>
    </source>
</evidence>
<evidence type="ECO:0000256" key="11">
    <source>
        <dbReference type="ARBA" id="ARBA00023242"/>
    </source>
</evidence>
<evidence type="ECO:0000256" key="7">
    <source>
        <dbReference type="ARBA" id="ARBA00022833"/>
    </source>
</evidence>
<keyword evidence="9" id="KW-0238">DNA-binding</keyword>
<keyword evidence="5" id="KW-0677">Repeat</keyword>
<dbReference type="FunFam" id="3.30.160.60:FF:000624">
    <property type="entry name" value="zinc finger protein 697"/>
    <property type="match status" value="1"/>
</dbReference>
<dbReference type="GO" id="GO:0005634">
    <property type="term" value="C:nucleus"/>
    <property type="evidence" value="ECO:0007669"/>
    <property type="project" value="UniProtKB-SubCell"/>
</dbReference>
<dbReference type="GO" id="GO:0000981">
    <property type="term" value="F:DNA-binding transcription factor activity, RNA polymerase II-specific"/>
    <property type="evidence" value="ECO:0007669"/>
    <property type="project" value="TreeGrafter"/>
</dbReference>
<comment type="function">
    <text evidence="1">May be involved in transcriptional regulation.</text>
</comment>
<evidence type="ECO:0000256" key="5">
    <source>
        <dbReference type="ARBA" id="ARBA00022737"/>
    </source>
</evidence>
<dbReference type="PANTHER" id="PTHR23235:SF142">
    <property type="entry name" value="ZINC FINGER PROTEIN 384"/>
    <property type="match status" value="1"/>
</dbReference>
<dbReference type="InterPro" id="IPR013087">
    <property type="entry name" value="Znf_C2H2_type"/>
</dbReference>
<proteinExistence type="inferred from homology"/>
<keyword evidence="10" id="KW-0804">Transcription</keyword>
<protein>
    <submittedName>
        <fullName evidence="12">Uncharacterized protein</fullName>
    </submittedName>
</protein>
<dbReference type="GO" id="GO:0000978">
    <property type="term" value="F:RNA polymerase II cis-regulatory region sequence-specific DNA binding"/>
    <property type="evidence" value="ECO:0007669"/>
    <property type="project" value="TreeGrafter"/>
</dbReference>
<dbReference type="InterPro" id="IPR036236">
    <property type="entry name" value="Znf_C2H2_sf"/>
</dbReference>
<keyword evidence="11" id="KW-0539">Nucleus</keyword>
<accession>A0A7R8ZUX9</accession>
<evidence type="ECO:0000256" key="1">
    <source>
        <dbReference type="ARBA" id="ARBA00003767"/>
    </source>
</evidence>
<name>A0A7R8ZUX9_9CRUS</name>
<dbReference type="GO" id="GO:0008270">
    <property type="term" value="F:zinc ion binding"/>
    <property type="evidence" value="ECO:0007669"/>
    <property type="project" value="UniProtKB-KW"/>
</dbReference>
<dbReference type="FunFam" id="3.30.160.60:FF:000557">
    <property type="entry name" value="zinc finger and SCAN domain-containing protein 29"/>
    <property type="match status" value="1"/>
</dbReference>
<dbReference type="SMART" id="SM00355">
    <property type="entry name" value="ZnF_C2H2"/>
    <property type="match status" value="4"/>
</dbReference>
<keyword evidence="8" id="KW-0805">Transcription regulation</keyword>
<evidence type="ECO:0000256" key="8">
    <source>
        <dbReference type="ARBA" id="ARBA00023015"/>
    </source>
</evidence>
<keyword evidence="6" id="KW-0863">Zinc-finger</keyword>
<dbReference type="EMBL" id="OB665171">
    <property type="protein sequence ID" value="CAD7232803.1"/>
    <property type="molecule type" value="Genomic_DNA"/>
</dbReference>
<dbReference type="AlphaFoldDB" id="A0A7R8ZUX9"/>
<dbReference type="FunFam" id="3.30.160.60:FF:002343">
    <property type="entry name" value="Zinc finger protein 33A"/>
    <property type="match status" value="1"/>
</dbReference>
<dbReference type="Pfam" id="PF00096">
    <property type="entry name" value="zf-C2H2"/>
    <property type="match status" value="4"/>
</dbReference>
<reference evidence="12" key="1">
    <citation type="submission" date="2020-11" db="EMBL/GenBank/DDBJ databases">
        <authorList>
            <person name="Tran Van P."/>
        </authorList>
    </citation>
    <scope>NUCLEOTIDE SEQUENCE</scope>
</reference>
<organism evidence="12">
    <name type="scientific">Cyprideis torosa</name>
    <dbReference type="NCBI Taxonomy" id="163714"/>
    <lineage>
        <taxon>Eukaryota</taxon>
        <taxon>Metazoa</taxon>
        <taxon>Ecdysozoa</taxon>
        <taxon>Arthropoda</taxon>
        <taxon>Crustacea</taxon>
        <taxon>Oligostraca</taxon>
        <taxon>Ostracoda</taxon>
        <taxon>Podocopa</taxon>
        <taxon>Podocopida</taxon>
        <taxon>Cytherocopina</taxon>
        <taxon>Cytheroidea</taxon>
        <taxon>Cytherideidae</taxon>
        <taxon>Cyprideis</taxon>
    </lineage>
</organism>
<dbReference type="FunFam" id="3.30.160.60:FF:000966">
    <property type="entry name" value="ZFP90 zinc finger protein"/>
    <property type="match status" value="1"/>
</dbReference>
<keyword evidence="7" id="KW-0862">Zinc</keyword>
<dbReference type="Gene3D" id="3.30.160.60">
    <property type="entry name" value="Classic Zinc Finger"/>
    <property type="match status" value="4"/>
</dbReference>
<dbReference type="PROSITE" id="PS50157">
    <property type="entry name" value="ZINC_FINGER_C2H2_2"/>
    <property type="match status" value="4"/>
</dbReference>